<protein>
    <submittedName>
        <fullName evidence="2">Predicted S-layer protein</fullName>
    </submittedName>
</protein>
<name>B7GKY5_ANOFW</name>
<dbReference type="PATRIC" id="fig|491915.6.peg.2692"/>
<dbReference type="EMBL" id="CP000922">
    <property type="protein sequence ID" value="ACJ34963.1"/>
    <property type="molecule type" value="Genomic_DNA"/>
</dbReference>
<dbReference type="Gene3D" id="1.20.1600.10">
    <property type="entry name" value="Outer membrane efflux proteins (OEP)"/>
    <property type="match status" value="1"/>
</dbReference>
<dbReference type="eggNOG" id="ENOG50334P3">
    <property type="taxonomic scope" value="Bacteria"/>
</dbReference>
<dbReference type="HOGENOM" id="CLU_617709_0_0_9"/>
<dbReference type="STRING" id="491915.Aflv_2610"/>
<reference evidence="2 3" key="1">
    <citation type="journal article" date="2008" name="Genome Biol.">
        <title>Encapsulated in silica: genome, proteome and physiology of the thermophilic bacterium Anoxybacillus flavithermus WK1.</title>
        <authorList>
            <person name="Saw J.H."/>
            <person name="Mountain B.W."/>
            <person name="Feng L."/>
            <person name="Omelchenko M.V."/>
            <person name="Hou S."/>
            <person name="Saito J.A."/>
            <person name="Stott M.B."/>
            <person name="Li D."/>
            <person name="Zhao G."/>
            <person name="Wu J."/>
            <person name="Galperin M.Y."/>
            <person name="Koonin E.V."/>
            <person name="Makarova K.S."/>
            <person name="Wolf Y.I."/>
            <person name="Rigden D.J."/>
            <person name="Dunfield P.F."/>
            <person name="Wang L."/>
            <person name="Alam M."/>
        </authorList>
    </citation>
    <scope>NUCLEOTIDE SEQUENCE [LARGE SCALE GENOMIC DNA]</scope>
    <source>
        <strain evidence="3">DSM 21510 / WK1</strain>
    </source>
</reference>
<dbReference type="KEGG" id="afl:Aflv_2610"/>
<sequence>MSFGTPLFLLRYCLVRGEGMSKVKLCFFIFIFVLFPMHVKASEVSPRQLALNDVLDEGVKQSNDVLVYTYKWAMLNAQKEAVRESLNELKEPTLEPLKLLPTTREYFLTLYPNYEQASEEEKQVIDQQIAIQIAINQSLNIIIQQNYQASQEQLKALQKDIQEKKKQLASLIKELESSQNVTKIDEQEAKEFVRYQLAKNYISVLSYDEQIAYLQKEIQFLAEDVKRVEAMVKIGEASKDELRKKQREWKNRKQELEAVQKERVMLEFQLKVDLNIPMTQQVMFQPIPNSFFRKIEAPKDMKNLLQRSFTYLKKQESLKLANDKKEQATNQIEKQQMEQYVKMAEAELNATAKNLEKFLAKRYNEFDRSYAKYEDAYDVYQQTLSEQDYYEKQWKIGLISEHDYKGLILNVDKAKRDYMLELMLYYLLQIEEKQFYNGYIPLP</sequence>
<proteinExistence type="predicted"/>
<feature type="coiled-coil region" evidence="1">
    <location>
        <begin position="140"/>
        <end position="181"/>
    </location>
</feature>
<accession>B7GKY5</accession>
<dbReference type="SUPFAM" id="SSF56954">
    <property type="entry name" value="Outer membrane efflux proteins (OEP)"/>
    <property type="match status" value="1"/>
</dbReference>
<dbReference type="Proteomes" id="UP000000742">
    <property type="component" value="Chromosome"/>
</dbReference>
<evidence type="ECO:0000256" key="1">
    <source>
        <dbReference type="SAM" id="Coils"/>
    </source>
</evidence>
<organism evidence="2 3">
    <name type="scientific">Anoxybacillus flavithermus (strain DSM 21510 / WK1)</name>
    <dbReference type="NCBI Taxonomy" id="491915"/>
    <lineage>
        <taxon>Bacteria</taxon>
        <taxon>Bacillati</taxon>
        <taxon>Bacillota</taxon>
        <taxon>Bacilli</taxon>
        <taxon>Bacillales</taxon>
        <taxon>Anoxybacillaceae</taxon>
        <taxon>Anoxybacillus</taxon>
    </lineage>
</organism>
<feature type="coiled-coil region" evidence="1">
    <location>
        <begin position="211"/>
        <end position="262"/>
    </location>
</feature>
<feature type="coiled-coil region" evidence="1">
    <location>
        <begin position="311"/>
        <end position="361"/>
    </location>
</feature>
<gene>
    <name evidence="2" type="ordered locus">Aflv_2610</name>
</gene>
<dbReference type="AlphaFoldDB" id="B7GKY5"/>
<keyword evidence="1" id="KW-0175">Coiled coil</keyword>
<evidence type="ECO:0000313" key="3">
    <source>
        <dbReference type="Proteomes" id="UP000000742"/>
    </source>
</evidence>
<evidence type="ECO:0000313" key="2">
    <source>
        <dbReference type="EMBL" id="ACJ34963.1"/>
    </source>
</evidence>